<comment type="subcellular location">
    <subcellularLocation>
        <location evidence="1">Cell outer membrane</location>
    </subcellularLocation>
</comment>
<dbReference type="Proteomes" id="UP001410394">
    <property type="component" value="Unassembled WGS sequence"/>
</dbReference>
<accession>A0ABU9YVQ3</accession>
<evidence type="ECO:0000256" key="3">
    <source>
        <dbReference type="ARBA" id="ARBA00022729"/>
    </source>
</evidence>
<keyword evidence="3 6" id="KW-0732">Signal</keyword>
<evidence type="ECO:0000256" key="2">
    <source>
        <dbReference type="ARBA" id="ARBA00005722"/>
    </source>
</evidence>
<keyword evidence="5" id="KW-0998">Cell outer membrane</keyword>
<reference evidence="7 8" key="1">
    <citation type="journal article" date="2018" name="Int. J. Syst. Evol. Microbiol.">
        <title>Uliginosibacterium sediminicola sp. nov., isolated from freshwater sediment.</title>
        <authorList>
            <person name="Hwang W.M."/>
            <person name="Kim S.M."/>
            <person name="Kang K."/>
            <person name="Ahn T.Y."/>
        </authorList>
    </citation>
    <scope>NUCLEOTIDE SEQUENCE [LARGE SCALE GENOMIC DNA]</scope>
    <source>
        <strain evidence="7 8">M1-21</strain>
    </source>
</reference>
<evidence type="ECO:0000256" key="5">
    <source>
        <dbReference type="ARBA" id="ARBA00023237"/>
    </source>
</evidence>
<organism evidence="7 8">
    <name type="scientific">Uliginosibacterium sediminicola</name>
    <dbReference type="NCBI Taxonomy" id="2024550"/>
    <lineage>
        <taxon>Bacteria</taxon>
        <taxon>Pseudomonadati</taxon>
        <taxon>Pseudomonadota</taxon>
        <taxon>Betaproteobacteria</taxon>
        <taxon>Rhodocyclales</taxon>
        <taxon>Zoogloeaceae</taxon>
        <taxon>Uliginosibacterium</taxon>
    </lineage>
</organism>
<evidence type="ECO:0000313" key="7">
    <source>
        <dbReference type="EMBL" id="MEN3067805.1"/>
    </source>
</evidence>
<dbReference type="InterPro" id="IPR010583">
    <property type="entry name" value="MipA"/>
</dbReference>
<dbReference type="EMBL" id="JBDIVE010000002">
    <property type="protein sequence ID" value="MEN3067805.1"/>
    <property type="molecule type" value="Genomic_DNA"/>
</dbReference>
<feature type="signal peptide" evidence="6">
    <location>
        <begin position="1"/>
        <end position="26"/>
    </location>
</feature>
<dbReference type="PANTHER" id="PTHR38776">
    <property type="entry name" value="MLTA-INTERACTING PROTEIN-RELATED"/>
    <property type="match status" value="1"/>
</dbReference>
<keyword evidence="8" id="KW-1185">Reference proteome</keyword>
<dbReference type="Pfam" id="PF06629">
    <property type="entry name" value="MipA"/>
    <property type="match status" value="1"/>
</dbReference>
<keyword evidence="4" id="KW-0472">Membrane</keyword>
<proteinExistence type="inferred from homology"/>
<comment type="similarity">
    <text evidence="2">Belongs to the MipA/OmpV family.</text>
</comment>
<comment type="caution">
    <text evidence="7">The sequence shown here is derived from an EMBL/GenBank/DDBJ whole genome shotgun (WGS) entry which is preliminary data.</text>
</comment>
<dbReference type="PANTHER" id="PTHR38776:SF1">
    <property type="entry name" value="MLTA-INTERACTING PROTEIN-RELATED"/>
    <property type="match status" value="1"/>
</dbReference>
<dbReference type="RefSeq" id="WP_345918570.1">
    <property type="nucleotide sequence ID" value="NZ_JBDIVE010000002.1"/>
</dbReference>
<evidence type="ECO:0000256" key="6">
    <source>
        <dbReference type="SAM" id="SignalP"/>
    </source>
</evidence>
<evidence type="ECO:0000313" key="8">
    <source>
        <dbReference type="Proteomes" id="UP001410394"/>
    </source>
</evidence>
<feature type="chain" id="PRO_5046631594" evidence="6">
    <location>
        <begin position="27"/>
        <end position="263"/>
    </location>
</feature>
<evidence type="ECO:0000256" key="4">
    <source>
        <dbReference type="ARBA" id="ARBA00023136"/>
    </source>
</evidence>
<sequence>MTIRAFFTRAVFGALCFTSLNVQLHAAEASSEPVSNAGPSAGWGLGLGLGVQKKAYSGADTRLKVLPNFYYDNRWVRVAGTGIDVKAGSLGAVSFALRTRLALGDGYKSSDADILDGMNKRKGSVWVGPSLLWRTALVDVAAEALMDASAYSKGTQASLSVAHSFRQGPWSLEPRLSMNWLSAKYVDYYYGVEAAEARLDRAAYDGRATLNLSTSLRLGYAIDKHQSLSLDAGVRRLGNSIVDSPLVDKRTQPIFGMGYMYRF</sequence>
<gene>
    <name evidence="7" type="ORF">ABDB84_04885</name>
</gene>
<protein>
    <submittedName>
        <fullName evidence="7">MipA/OmpV family protein</fullName>
    </submittedName>
</protein>
<evidence type="ECO:0000256" key="1">
    <source>
        <dbReference type="ARBA" id="ARBA00004442"/>
    </source>
</evidence>
<name>A0ABU9YVQ3_9RHOO</name>